<dbReference type="EMBL" id="CM037159">
    <property type="protein sequence ID" value="KAH7866762.1"/>
    <property type="molecule type" value="Genomic_DNA"/>
</dbReference>
<reference evidence="1 2" key="1">
    <citation type="journal article" date="2021" name="Hortic Res">
        <title>High-quality reference genome and annotation aids understanding of berry development for evergreen blueberry (Vaccinium darrowii).</title>
        <authorList>
            <person name="Yu J."/>
            <person name="Hulse-Kemp A.M."/>
            <person name="Babiker E."/>
            <person name="Staton M."/>
        </authorList>
    </citation>
    <scope>NUCLEOTIDE SEQUENCE [LARGE SCALE GENOMIC DNA]</scope>
    <source>
        <strain evidence="2">cv. NJ 8807/NJ 8810</strain>
        <tissue evidence="1">Young leaf</tissue>
    </source>
</reference>
<dbReference type="Proteomes" id="UP000828048">
    <property type="component" value="Chromosome 9"/>
</dbReference>
<proteinExistence type="predicted"/>
<name>A0ACB7ZL32_9ERIC</name>
<evidence type="ECO:0000313" key="1">
    <source>
        <dbReference type="EMBL" id="KAH7866762.1"/>
    </source>
</evidence>
<sequence>MINDAAENSRRLSRFTSLKTPTDSPWVEQMEQKTKGSSRQPGLNGKEPVAVEATGPEGSANLLRGLLRVGDDMVGNLGETENSFGFGGTGKFSTAWKFAYYGDKYGVGDTIVCAVNLVNKPFPFMRFSKDRKWSGPAKFFNTGSNGLGILDSQIRKLPWESALLAHLLLKNVFLYRCSLLLMTD</sequence>
<gene>
    <name evidence="1" type="ORF">Vadar_024518</name>
</gene>
<comment type="caution">
    <text evidence="1">The sequence shown here is derived from an EMBL/GenBank/DDBJ whole genome shotgun (WGS) entry which is preliminary data.</text>
</comment>
<accession>A0ACB7ZL32</accession>
<protein>
    <submittedName>
        <fullName evidence="1">Uncharacterized protein</fullName>
    </submittedName>
</protein>
<organism evidence="1 2">
    <name type="scientific">Vaccinium darrowii</name>
    <dbReference type="NCBI Taxonomy" id="229202"/>
    <lineage>
        <taxon>Eukaryota</taxon>
        <taxon>Viridiplantae</taxon>
        <taxon>Streptophyta</taxon>
        <taxon>Embryophyta</taxon>
        <taxon>Tracheophyta</taxon>
        <taxon>Spermatophyta</taxon>
        <taxon>Magnoliopsida</taxon>
        <taxon>eudicotyledons</taxon>
        <taxon>Gunneridae</taxon>
        <taxon>Pentapetalae</taxon>
        <taxon>asterids</taxon>
        <taxon>Ericales</taxon>
        <taxon>Ericaceae</taxon>
        <taxon>Vaccinioideae</taxon>
        <taxon>Vaccinieae</taxon>
        <taxon>Vaccinium</taxon>
    </lineage>
</organism>
<evidence type="ECO:0000313" key="2">
    <source>
        <dbReference type="Proteomes" id="UP000828048"/>
    </source>
</evidence>
<keyword evidence="2" id="KW-1185">Reference proteome</keyword>